<dbReference type="PROSITE" id="PS50110">
    <property type="entry name" value="RESPONSE_REGULATORY"/>
    <property type="match status" value="1"/>
</dbReference>
<keyword evidence="4" id="KW-1185">Reference proteome</keyword>
<feature type="modified residue" description="4-aspartylphosphate" evidence="1">
    <location>
        <position position="61"/>
    </location>
</feature>
<dbReference type="InterPro" id="IPR011006">
    <property type="entry name" value="CheY-like_superfamily"/>
</dbReference>
<evidence type="ECO:0000256" key="1">
    <source>
        <dbReference type="PROSITE-ProRule" id="PRU00169"/>
    </source>
</evidence>
<dbReference type="PATRIC" id="fig|1260221.3.peg.1943"/>
<dbReference type="PANTHER" id="PTHR43228">
    <property type="entry name" value="TWO-COMPONENT RESPONSE REGULATOR"/>
    <property type="match status" value="1"/>
</dbReference>
<evidence type="ECO:0000259" key="2">
    <source>
        <dbReference type="PROSITE" id="PS50110"/>
    </source>
</evidence>
<dbReference type="eggNOG" id="COG0784">
    <property type="taxonomic scope" value="Bacteria"/>
</dbReference>
<dbReference type="InterPro" id="IPR001789">
    <property type="entry name" value="Sig_transdc_resp-reg_receiver"/>
</dbReference>
<accession>U4KCH6</accession>
<dbReference type="Gene3D" id="3.40.50.2300">
    <property type="match status" value="1"/>
</dbReference>
<protein>
    <submittedName>
        <fullName evidence="3">Putative CheY-like receiver</fullName>
    </submittedName>
</protein>
<dbReference type="SUPFAM" id="SSF52172">
    <property type="entry name" value="CheY-like"/>
    <property type="match status" value="1"/>
</dbReference>
<dbReference type="Proteomes" id="UP000016895">
    <property type="component" value="Chromosome 1"/>
</dbReference>
<organism evidence="3 4">
    <name type="scientific">Vibrio nigripulchritudo</name>
    <dbReference type="NCBI Taxonomy" id="28173"/>
    <lineage>
        <taxon>Bacteria</taxon>
        <taxon>Pseudomonadati</taxon>
        <taxon>Pseudomonadota</taxon>
        <taxon>Gammaproteobacteria</taxon>
        <taxon>Vibrionales</taxon>
        <taxon>Vibrionaceae</taxon>
        <taxon>Vibrio</taxon>
    </lineage>
</organism>
<dbReference type="KEGG" id="vni:VIBNI_A2044"/>
<dbReference type="InterPro" id="IPR052048">
    <property type="entry name" value="ST_Response_Regulator"/>
</dbReference>
<dbReference type="STRING" id="28173.VIBNI_A2044"/>
<feature type="domain" description="Response regulatory" evidence="2">
    <location>
        <begin position="9"/>
        <end position="130"/>
    </location>
</feature>
<reference evidence="3 4" key="1">
    <citation type="journal article" date="2013" name="ISME J.">
        <title>Comparative genomics of pathogenic lineages of Vibrio nigripulchritudo identifies virulence-associated traits.</title>
        <authorList>
            <person name="Goudenege D."/>
            <person name="Labreuche Y."/>
            <person name="Krin E."/>
            <person name="Ansquer D."/>
            <person name="Mangenot S."/>
            <person name="Calteau A."/>
            <person name="Medigue C."/>
            <person name="Mazel D."/>
            <person name="Polz M.F."/>
            <person name="Le Roux F."/>
        </authorList>
    </citation>
    <scope>NUCLEOTIDE SEQUENCE [LARGE SCALE GENOMIC DNA]</scope>
    <source>
        <strain evidence="4">SnF1</strain>
    </source>
</reference>
<dbReference type="GO" id="GO:0000160">
    <property type="term" value="P:phosphorelay signal transduction system"/>
    <property type="evidence" value="ECO:0007669"/>
    <property type="project" value="InterPro"/>
</dbReference>
<keyword evidence="1" id="KW-0597">Phosphoprotein</keyword>
<evidence type="ECO:0000313" key="3">
    <source>
        <dbReference type="EMBL" id="CCO58132.1"/>
    </source>
</evidence>
<dbReference type="SMART" id="SM00448">
    <property type="entry name" value="REC"/>
    <property type="match status" value="1"/>
</dbReference>
<dbReference type="RefSeq" id="WP_022550961.1">
    <property type="nucleotide sequence ID" value="NC_022528.1"/>
</dbReference>
<proteinExistence type="predicted"/>
<sequence length="430" mass="48474">MMNSISNKKVLLIDDCELIRGTSRIMILKLGFQAENIFMCATAKRGLQLCKAHDFDVVIIDQNLGEGASGLDFLKALHIQQLRQSHTIIIVATADNSSLVVQRFSQYRPNSYIVKPLRMDSLTASIQTNLEIQTLSARACEEYHRSGINGFMTSLRSTSSPKKVAHVIEQFANNEKANLQHRLMVLQAFYKSHPTPKLGLGYAFLLLQDQQVSRANDVLTEIKQKSGIQAAEYFPLELAILLAQGKVKEIRTKLVSLAEEKSPDSNALSSALWLTHQKPDLLDSATLSKIKTAITQDLWFDEEHKLLLCSLLAKGNWNKAKLLWDSTPLAVNNRFSDVYKTLFVTWSKHKMGEKDDKSLNSLLSSPLLEHSPLANLYLADLLAYSSNDNELNKTHQRINHNSKKVLCFFKRLMIMQAINKHSKEEAIQLA</sequence>
<dbReference type="EMBL" id="FO203526">
    <property type="protein sequence ID" value="CCO58132.1"/>
    <property type="molecule type" value="Genomic_DNA"/>
</dbReference>
<evidence type="ECO:0000313" key="4">
    <source>
        <dbReference type="Proteomes" id="UP000016895"/>
    </source>
</evidence>
<dbReference type="Pfam" id="PF00072">
    <property type="entry name" value="Response_reg"/>
    <property type="match status" value="1"/>
</dbReference>
<dbReference type="AlphaFoldDB" id="U4KCH6"/>
<dbReference type="PANTHER" id="PTHR43228:SF1">
    <property type="entry name" value="TWO-COMPONENT RESPONSE REGULATOR ARR22"/>
    <property type="match status" value="1"/>
</dbReference>
<dbReference type="OrthoDB" id="7298659at2"/>
<gene>
    <name evidence="3" type="ORF">VIBNI_A2044</name>
</gene>
<name>U4KCH6_9VIBR</name>